<proteinExistence type="predicted"/>
<sequence>MKKADIKRLEALQEKVIGTVSRPREQDRLDVLTARFDQQEQGEQPCPSRTDIQHAT</sequence>
<gene>
    <name evidence="2" type="ORF">R1T40_11685</name>
</gene>
<evidence type="ECO:0000313" key="3">
    <source>
        <dbReference type="Proteomes" id="UP001302666"/>
    </source>
</evidence>
<reference evidence="2 3" key="1">
    <citation type="submission" date="2023-10" db="EMBL/GenBank/DDBJ databases">
        <title>Eight complete genome sequences of bacteria isolated from laboratory stock of Giant Kelp gametophytes.</title>
        <authorList>
            <person name="Tolentino B."/>
            <person name="Nuzhdin S."/>
        </authorList>
    </citation>
    <scope>NUCLEOTIDE SEQUENCE [LARGE SCALE GENOMIC DNA]</scope>
    <source>
        <strain evidence="2 3">LC.270.F.C4</strain>
    </source>
</reference>
<dbReference type="Proteomes" id="UP001302666">
    <property type="component" value="Chromosome"/>
</dbReference>
<accession>A0ABZ0HBC2</accession>
<dbReference type="RefSeq" id="WP_317384216.1">
    <property type="nucleotide sequence ID" value="NZ_CP136704.1"/>
</dbReference>
<name>A0ABZ0HBC2_TRISK</name>
<keyword evidence="3" id="KW-1185">Reference proteome</keyword>
<protein>
    <submittedName>
        <fullName evidence="2">Uncharacterized protein</fullName>
    </submittedName>
</protein>
<dbReference type="EMBL" id="CP136704">
    <property type="protein sequence ID" value="WOI31627.1"/>
    <property type="molecule type" value="Genomic_DNA"/>
</dbReference>
<organism evidence="2 3">
    <name type="scientific">Tritonibacter scottomollicae</name>
    <name type="common">Epibacterium scottomollicae</name>
    <dbReference type="NCBI Taxonomy" id="483013"/>
    <lineage>
        <taxon>Bacteria</taxon>
        <taxon>Pseudomonadati</taxon>
        <taxon>Pseudomonadota</taxon>
        <taxon>Alphaproteobacteria</taxon>
        <taxon>Rhodobacterales</taxon>
        <taxon>Paracoccaceae</taxon>
        <taxon>Tritonibacter</taxon>
    </lineage>
</organism>
<evidence type="ECO:0000256" key="1">
    <source>
        <dbReference type="SAM" id="MobiDB-lite"/>
    </source>
</evidence>
<evidence type="ECO:0000313" key="2">
    <source>
        <dbReference type="EMBL" id="WOI31627.1"/>
    </source>
</evidence>
<feature type="region of interest" description="Disordered" evidence="1">
    <location>
        <begin position="36"/>
        <end position="56"/>
    </location>
</feature>